<accession>G3IR16</accession>
<evidence type="ECO:0000256" key="5">
    <source>
        <dbReference type="ARBA" id="ARBA00022801"/>
    </source>
</evidence>
<evidence type="ECO:0000256" key="4">
    <source>
        <dbReference type="ARBA" id="ARBA00022759"/>
    </source>
</evidence>
<dbReference type="Gene3D" id="3.30.920.30">
    <property type="entry name" value="Hypothetical protein"/>
    <property type="match status" value="1"/>
</dbReference>
<keyword evidence="3" id="KW-0540">Nuclease</keyword>
<evidence type="ECO:0000256" key="7">
    <source>
        <dbReference type="ARBA" id="ARBA00023016"/>
    </source>
</evidence>
<keyword evidence="6" id="KW-0694">RNA-binding</keyword>
<keyword evidence="7" id="KW-0346">Stress response</keyword>
<evidence type="ECO:0000313" key="9">
    <source>
        <dbReference type="Proteomes" id="UP000004664"/>
    </source>
</evidence>
<organism evidence="8 9">
    <name type="scientific">Methylobacter tundripaludum (strain ATCC BAA-1195 / DSM 17260 / SV96)</name>
    <dbReference type="NCBI Taxonomy" id="697282"/>
    <lineage>
        <taxon>Bacteria</taxon>
        <taxon>Pseudomonadati</taxon>
        <taxon>Pseudomonadota</taxon>
        <taxon>Gammaproteobacteria</taxon>
        <taxon>Methylococcales</taxon>
        <taxon>Methylococcaceae</taxon>
        <taxon>Methylobacter</taxon>
    </lineage>
</organism>
<dbReference type="GO" id="GO:0016787">
    <property type="term" value="F:hydrolase activity"/>
    <property type="evidence" value="ECO:0007669"/>
    <property type="project" value="UniProtKB-KW"/>
</dbReference>
<dbReference type="Pfam" id="PF07927">
    <property type="entry name" value="HicA_toxin"/>
    <property type="match status" value="1"/>
</dbReference>
<evidence type="ECO:0000256" key="6">
    <source>
        <dbReference type="ARBA" id="ARBA00022884"/>
    </source>
</evidence>
<dbReference type="HOGENOM" id="CLU_164851_3_0_6"/>
<sequence>MSQWPSAKAKRVLAALLSIGWEIKRQSGSHHTLARTGWPDFVFAFHNSEEIGPRMLARISKHTGLKPSDL</sequence>
<dbReference type="RefSeq" id="WP_006891820.1">
    <property type="nucleotide sequence ID" value="NZ_JH109152.1"/>
</dbReference>
<reference evidence="8 9" key="1">
    <citation type="submission" date="2011-06" db="EMBL/GenBank/DDBJ databases">
        <title>Genomic sequence of Methylobacter tundripaludum SV96.</title>
        <authorList>
            <consortium name="US DOE Joint Genome Institute"/>
            <person name="Lucas S."/>
            <person name="Han J."/>
            <person name="Lapidus A."/>
            <person name="Cheng J.-F."/>
            <person name="Goodwin L."/>
            <person name="Pitluck S."/>
            <person name="Held B."/>
            <person name="Detter J.C."/>
            <person name="Han C."/>
            <person name="Tapia R."/>
            <person name="Land M."/>
            <person name="Hauser L."/>
            <person name="Kyrpides N."/>
            <person name="Ivanova N."/>
            <person name="Ovchinnikova G."/>
            <person name="Pagani I."/>
            <person name="Klotz M.G."/>
            <person name="Dispirito A.A."/>
            <person name="Murrell J.C."/>
            <person name="Dunfield P."/>
            <person name="Kalyuzhnaya M.G."/>
            <person name="Svenning M."/>
            <person name="Trotsenko Y.A."/>
            <person name="Stein L.Y."/>
            <person name="Woyke T."/>
        </authorList>
    </citation>
    <scope>NUCLEOTIDE SEQUENCE [LARGE SCALE GENOMIC DNA]</scope>
    <source>
        <strain evidence="9">ATCC BAA-1195 / DSM 17260 / SV96</strain>
    </source>
</reference>
<evidence type="ECO:0000313" key="8">
    <source>
        <dbReference type="EMBL" id="EGW23587.1"/>
    </source>
</evidence>
<keyword evidence="2" id="KW-1277">Toxin-antitoxin system</keyword>
<dbReference type="Proteomes" id="UP000004664">
    <property type="component" value="Unassembled WGS sequence"/>
</dbReference>
<proteinExistence type="inferred from homology"/>
<dbReference type="eggNOG" id="COG1724">
    <property type="taxonomic scope" value="Bacteria"/>
</dbReference>
<keyword evidence="5" id="KW-0378">Hydrolase</keyword>
<dbReference type="STRING" id="697282.Mettu_2448"/>
<dbReference type="GO" id="GO:0004519">
    <property type="term" value="F:endonuclease activity"/>
    <property type="evidence" value="ECO:0007669"/>
    <property type="project" value="UniProtKB-KW"/>
</dbReference>
<protein>
    <submittedName>
        <fullName evidence="8">YcfA family protein</fullName>
    </submittedName>
</protein>
<dbReference type="AlphaFoldDB" id="G3IR16"/>
<dbReference type="InterPro" id="IPR038570">
    <property type="entry name" value="HicA_sf"/>
</dbReference>
<name>G3IR16_METTV</name>
<comment type="similarity">
    <text evidence="1">Belongs to the HicA mRNA interferase family.</text>
</comment>
<evidence type="ECO:0000256" key="3">
    <source>
        <dbReference type="ARBA" id="ARBA00022722"/>
    </source>
</evidence>
<dbReference type="SUPFAM" id="SSF54786">
    <property type="entry name" value="YcfA/nrd intein domain"/>
    <property type="match status" value="1"/>
</dbReference>
<keyword evidence="4" id="KW-0255">Endonuclease</keyword>
<gene>
    <name evidence="8" type="ORF">Mettu_2448</name>
</gene>
<dbReference type="OrthoDB" id="121656at2"/>
<dbReference type="InterPro" id="IPR012933">
    <property type="entry name" value="HicA_mRNA_interferase"/>
</dbReference>
<keyword evidence="9" id="KW-1185">Reference proteome</keyword>
<dbReference type="EMBL" id="JH109152">
    <property type="protein sequence ID" value="EGW23587.1"/>
    <property type="molecule type" value="Genomic_DNA"/>
</dbReference>
<evidence type="ECO:0000256" key="2">
    <source>
        <dbReference type="ARBA" id="ARBA00022649"/>
    </source>
</evidence>
<dbReference type="GO" id="GO:0003729">
    <property type="term" value="F:mRNA binding"/>
    <property type="evidence" value="ECO:0007669"/>
    <property type="project" value="InterPro"/>
</dbReference>
<evidence type="ECO:0000256" key="1">
    <source>
        <dbReference type="ARBA" id="ARBA00006620"/>
    </source>
</evidence>